<evidence type="ECO:0000256" key="1">
    <source>
        <dbReference type="SAM" id="MobiDB-lite"/>
    </source>
</evidence>
<feature type="region of interest" description="Disordered" evidence="1">
    <location>
        <begin position="120"/>
        <end position="142"/>
    </location>
</feature>
<name>A0A5E5PD21_9BURK</name>
<dbReference type="KEGG" id="papi:SG18_15245"/>
<organism evidence="2 3">
    <name type="scientific">Pandoraea apista</name>
    <dbReference type="NCBI Taxonomy" id="93218"/>
    <lineage>
        <taxon>Bacteria</taxon>
        <taxon>Pseudomonadati</taxon>
        <taxon>Pseudomonadota</taxon>
        <taxon>Betaproteobacteria</taxon>
        <taxon>Burkholderiales</taxon>
        <taxon>Burkholderiaceae</taxon>
        <taxon>Pandoraea</taxon>
    </lineage>
</organism>
<dbReference type="RefSeq" id="WP_042115095.1">
    <property type="nucleotide sequence ID" value="NZ_CABPSX010000018.1"/>
</dbReference>
<sequence>MLSPHEIATLLLAAASLGPIDADALEPPDLAALEQARLVHVDVDEGQAKVIVTEDGHRVLRRLGLERTVGERTEALRLTQASAQRADRQSEVSVRGRPAPTSVSVGETVRELQQAATLPADVADITDVSAQATRSEGREEQA</sequence>
<protein>
    <submittedName>
        <fullName evidence="2">Uncharacterized protein</fullName>
    </submittedName>
</protein>
<dbReference type="Proteomes" id="UP000364291">
    <property type="component" value="Unassembled WGS sequence"/>
</dbReference>
<proteinExistence type="predicted"/>
<reference evidence="2 3" key="1">
    <citation type="submission" date="2019-08" db="EMBL/GenBank/DDBJ databases">
        <authorList>
            <person name="Peeters C."/>
        </authorList>
    </citation>
    <scope>NUCLEOTIDE SEQUENCE [LARGE SCALE GENOMIC DNA]</scope>
    <source>
        <strain evidence="2 3">LMG 18089</strain>
    </source>
</reference>
<evidence type="ECO:0000313" key="2">
    <source>
        <dbReference type="EMBL" id="VVG74254.1"/>
    </source>
</evidence>
<dbReference type="AlphaFoldDB" id="A0A5E5PD21"/>
<gene>
    <name evidence="2" type="ORF">PAP18089_05267</name>
</gene>
<evidence type="ECO:0000313" key="3">
    <source>
        <dbReference type="Proteomes" id="UP000364291"/>
    </source>
</evidence>
<dbReference type="EMBL" id="CABPSX010000018">
    <property type="protein sequence ID" value="VVG74254.1"/>
    <property type="molecule type" value="Genomic_DNA"/>
</dbReference>
<feature type="region of interest" description="Disordered" evidence="1">
    <location>
        <begin position="79"/>
        <end position="106"/>
    </location>
</feature>
<accession>A0A5E5PD21</accession>